<dbReference type="AlphaFoldDB" id="A0A9Q1C063"/>
<accession>A0A9Q1C063</accession>
<proteinExistence type="predicted"/>
<dbReference type="EMBL" id="JAIZAY010000009">
    <property type="protein sequence ID" value="KAJ8036176.1"/>
    <property type="molecule type" value="Genomic_DNA"/>
</dbReference>
<keyword evidence="2" id="KW-1185">Reference proteome</keyword>
<gene>
    <name evidence="1" type="ORF">HOLleu_20070</name>
</gene>
<comment type="caution">
    <text evidence="1">The sequence shown here is derived from an EMBL/GenBank/DDBJ whole genome shotgun (WGS) entry which is preliminary data.</text>
</comment>
<reference evidence="1" key="1">
    <citation type="submission" date="2021-10" db="EMBL/GenBank/DDBJ databases">
        <title>Tropical sea cucumber genome reveals ecological adaptation and Cuvierian tubules defense mechanism.</title>
        <authorList>
            <person name="Chen T."/>
        </authorList>
    </citation>
    <scope>NUCLEOTIDE SEQUENCE</scope>
    <source>
        <strain evidence="1">Nanhai2018</strain>
        <tissue evidence="1">Muscle</tissue>
    </source>
</reference>
<evidence type="ECO:0000313" key="2">
    <source>
        <dbReference type="Proteomes" id="UP001152320"/>
    </source>
</evidence>
<evidence type="ECO:0000313" key="1">
    <source>
        <dbReference type="EMBL" id="KAJ8036176.1"/>
    </source>
</evidence>
<protein>
    <submittedName>
        <fullName evidence="1">Uncharacterized protein</fullName>
    </submittedName>
</protein>
<name>A0A9Q1C063_HOLLE</name>
<dbReference type="OrthoDB" id="10066002at2759"/>
<sequence length="121" mass="13708">MFFMQVGTNIPCFITDSIGYHKQPFVLALVDNKAEPAQSFVIIEGRALPFAKILDALDTCFKSFYKFDLQYPKACYSTWDFIQKFVFKMMEDKGKASPPSVRSLRTFIISPECSPPASSDV</sequence>
<organism evidence="1 2">
    <name type="scientific">Holothuria leucospilota</name>
    <name type="common">Black long sea cucumber</name>
    <name type="synonym">Mertensiothuria leucospilota</name>
    <dbReference type="NCBI Taxonomy" id="206669"/>
    <lineage>
        <taxon>Eukaryota</taxon>
        <taxon>Metazoa</taxon>
        <taxon>Echinodermata</taxon>
        <taxon>Eleutherozoa</taxon>
        <taxon>Echinozoa</taxon>
        <taxon>Holothuroidea</taxon>
        <taxon>Aspidochirotacea</taxon>
        <taxon>Aspidochirotida</taxon>
        <taxon>Holothuriidae</taxon>
        <taxon>Holothuria</taxon>
    </lineage>
</organism>
<dbReference type="Proteomes" id="UP001152320">
    <property type="component" value="Chromosome 9"/>
</dbReference>